<dbReference type="InterPro" id="IPR050347">
    <property type="entry name" value="Bact_Beta-galactosidase"/>
</dbReference>
<dbReference type="InterPro" id="IPR008979">
    <property type="entry name" value="Galactose-bd-like_sf"/>
</dbReference>
<dbReference type="Gene3D" id="3.20.20.80">
    <property type="entry name" value="Glycosidases"/>
    <property type="match status" value="1"/>
</dbReference>
<dbReference type="EC" id="3.2.1.23" evidence="3"/>
<feature type="domain" description="Glycoside hydrolase family 2 immunoglobulin-like beta-sandwich" evidence="7">
    <location>
        <begin position="230"/>
        <end position="334"/>
    </location>
</feature>
<dbReference type="SUPFAM" id="SSF51445">
    <property type="entry name" value="(Trans)glycosidases"/>
    <property type="match status" value="1"/>
</dbReference>
<dbReference type="PATRIC" id="fig|1423807.3.peg.1193"/>
<dbReference type="InterPro" id="IPR006101">
    <property type="entry name" value="Glyco_hydro_2"/>
</dbReference>
<dbReference type="InterPro" id="IPR006103">
    <property type="entry name" value="Glyco_hydro_2_cat"/>
</dbReference>
<keyword evidence="4 6" id="KW-0378">Hydrolase</keyword>
<dbReference type="SUPFAM" id="SSF49785">
    <property type="entry name" value="Galactose-binding domain-like"/>
    <property type="match status" value="1"/>
</dbReference>
<dbReference type="Pfam" id="PF02837">
    <property type="entry name" value="Glyco_hydro_2_N"/>
    <property type="match status" value="1"/>
</dbReference>
<dbReference type="InterPro" id="IPR023230">
    <property type="entry name" value="Glyco_hydro_2_CS"/>
</dbReference>
<dbReference type="PANTHER" id="PTHR46323:SF2">
    <property type="entry name" value="BETA-GALACTOSIDASE"/>
    <property type="match status" value="1"/>
</dbReference>
<dbReference type="GO" id="GO:0004565">
    <property type="term" value="F:beta-galactosidase activity"/>
    <property type="evidence" value="ECO:0007669"/>
    <property type="project" value="UniProtKB-EC"/>
</dbReference>
<evidence type="ECO:0000256" key="3">
    <source>
        <dbReference type="ARBA" id="ARBA00012756"/>
    </source>
</evidence>
<dbReference type="InterPro" id="IPR006104">
    <property type="entry name" value="Glyco_hydro_2_N"/>
</dbReference>
<evidence type="ECO:0000259" key="8">
    <source>
        <dbReference type="Pfam" id="PF02836"/>
    </source>
</evidence>
<evidence type="ECO:0000313" key="10">
    <source>
        <dbReference type="EMBL" id="KRM10570.1"/>
    </source>
</evidence>
<dbReference type="InterPro" id="IPR036156">
    <property type="entry name" value="Beta-gal/glucu_dom_sf"/>
</dbReference>
<evidence type="ECO:0000256" key="1">
    <source>
        <dbReference type="ARBA" id="ARBA00001412"/>
    </source>
</evidence>
<dbReference type="PROSITE" id="PS00608">
    <property type="entry name" value="GLYCOSYL_HYDROL_F2_2"/>
    <property type="match status" value="1"/>
</dbReference>
<evidence type="ECO:0000256" key="4">
    <source>
        <dbReference type="ARBA" id="ARBA00022801"/>
    </source>
</evidence>
<dbReference type="RefSeq" id="WP_010623126.1">
    <property type="nucleotide sequence ID" value="NZ_AZGF01000027.1"/>
</dbReference>
<reference evidence="10 11" key="1">
    <citation type="journal article" date="2015" name="Genome Announc.">
        <title>Expanding the biotechnology potential of lactobacilli through comparative genomics of 213 strains and associated genera.</title>
        <authorList>
            <person name="Sun Z."/>
            <person name="Harris H.M."/>
            <person name="McCann A."/>
            <person name="Guo C."/>
            <person name="Argimon S."/>
            <person name="Zhang W."/>
            <person name="Yang X."/>
            <person name="Jeffery I.B."/>
            <person name="Cooney J.C."/>
            <person name="Kagawa T.F."/>
            <person name="Liu W."/>
            <person name="Song Y."/>
            <person name="Salvetti E."/>
            <person name="Wrobel A."/>
            <person name="Rasinkangas P."/>
            <person name="Parkhill J."/>
            <person name="Rea M.C."/>
            <person name="O'Sullivan O."/>
            <person name="Ritari J."/>
            <person name="Douillard F.P."/>
            <person name="Paul Ross R."/>
            <person name="Yang R."/>
            <person name="Briner A.E."/>
            <person name="Felis G.E."/>
            <person name="de Vos W.M."/>
            <person name="Barrangou R."/>
            <person name="Klaenhammer T.R."/>
            <person name="Caufield P.W."/>
            <person name="Cui Y."/>
            <person name="Zhang H."/>
            <person name="O'Toole P.W."/>
        </authorList>
    </citation>
    <scope>NUCLEOTIDE SEQUENCE [LARGE SCALE GENOMIC DNA]</scope>
    <source>
        <strain evidence="10 11">DSM 5007</strain>
    </source>
</reference>
<evidence type="ECO:0000256" key="6">
    <source>
        <dbReference type="RuleBase" id="RU361154"/>
    </source>
</evidence>
<proteinExistence type="inferred from homology"/>
<accession>A0A0R1VYD2</accession>
<dbReference type="Proteomes" id="UP000051820">
    <property type="component" value="Unassembled WGS sequence"/>
</dbReference>
<dbReference type="eggNOG" id="COG3250">
    <property type="taxonomic scope" value="Bacteria"/>
</dbReference>
<dbReference type="OrthoDB" id="9762066at2"/>
<dbReference type="InterPro" id="IPR013783">
    <property type="entry name" value="Ig-like_fold"/>
</dbReference>
<dbReference type="AlphaFoldDB" id="A0A0R1VYD2"/>
<comment type="similarity">
    <text evidence="2 6">Belongs to the glycosyl hydrolase 2 family.</text>
</comment>
<name>A0A0R1VYD2_9LACO</name>
<dbReference type="Pfam" id="PF00703">
    <property type="entry name" value="Glyco_hydro_2"/>
    <property type="match status" value="1"/>
</dbReference>
<dbReference type="PRINTS" id="PR00132">
    <property type="entry name" value="GLHYDRLASE2"/>
</dbReference>
<keyword evidence="11" id="KW-1185">Reference proteome</keyword>
<keyword evidence="5 6" id="KW-0326">Glycosidase</keyword>
<gene>
    <name evidence="10" type="ORF">FD16_GL001172</name>
</gene>
<dbReference type="GO" id="GO:0009341">
    <property type="term" value="C:beta-galactosidase complex"/>
    <property type="evidence" value="ECO:0007669"/>
    <property type="project" value="TreeGrafter"/>
</dbReference>
<dbReference type="InterPro" id="IPR017853">
    <property type="entry name" value="GH"/>
</dbReference>
<dbReference type="InterPro" id="IPR006102">
    <property type="entry name" value="Ig-like_GH2"/>
</dbReference>
<comment type="caution">
    <text evidence="10">The sequence shown here is derived from an EMBL/GenBank/DDBJ whole genome shotgun (WGS) entry which is preliminary data.</text>
</comment>
<evidence type="ECO:0000256" key="5">
    <source>
        <dbReference type="ARBA" id="ARBA00023295"/>
    </source>
</evidence>
<dbReference type="PROSITE" id="PS00719">
    <property type="entry name" value="GLYCOSYL_HYDROL_F2_1"/>
    <property type="match status" value="1"/>
</dbReference>
<dbReference type="Pfam" id="PF02836">
    <property type="entry name" value="Glyco_hydro_2_C"/>
    <property type="match status" value="1"/>
</dbReference>
<dbReference type="STRING" id="1423807.FD16_GL001172"/>
<evidence type="ECO:0000256" key="2">
    <source>
        <dbReference type="ARBA" id="ARBA00007401"/>
    </source>
</evidence>
<dbReference type="InterPro" id="IPR023232">
    <property type="entry name" value="Glyco_hydro_2_AS"/>
</dbReference>
<sequence length="629" mass="72656">MKPLLSWLDDPTIFRVGQLAAHSDHQHFLNQKEIGNKQSSFVTSLNGQWQFNFAKDPQSRNRHFFESDFDSASFEQINVPGHIELAGFDQIQYINTLYPWEGKTYRRPVGSLKDDVKQQAPFSEDDDNSVGQYLTQFDSPHRENNEKCILRFEGVDKAMYVWINGTFIGYSEDSFTPSEFDITDYLKPHGNKLAVEVFKRSSASYIEDQDFFRFFGIFRDVSLITQPKFHIYDLDIKPTTEENLTVGRLNIGIKLTASAAIIGGNVKLAVADANGKLLFDETSDLDTHIEFSDLRITNVHLWSHNNPYLYRLTLSVFDENGNLLELIPYQFGFRKMEIKNNVILLNHQRLIISGVNRHEWNDKTGRCITKQNMLDDLDTFDKLNINAVRTCHYPDQIEWYHLCDTLGIYVMAENNLESHGSWQKMGAVEPSYNVPGSLPQWREAVVDRARSNYELLKNHPSILFWSLGNESYAGDDIAAMDQYYHDMDDSRLTHYEGVVYTPEYRSRISDVESRMYASPAAIRQYLTNHPDKPYLNCEYMHSMGNSVGGMKEYDDLIHDFESYQGGFIWDFIDQALLVKDEVTGKPVLRYGGDFDDRHSDYSFSGDGLLFADRTLKPAAQEVKYFYGQY</sequence>
<dbReference type="SUPFAM" id="SSF49303">
    <property type="entry name" value="beta-Galactosidase/glucuronidase domain"/>
    <property type="match status" value="1"/>
</dbReference>
<dbReference type="Gene3D" id="2.60.40.10">
    <property type="entry name" value="Immunoglobulins"/>
    <property type="match status" value="1"/>
</dbReference>
<feature type="domain" description="Glycoside hydrolase family 2 catalytic" evidence="8">
    <location>
        <begin position="337"/>
        <end position="627"/>
    </location>
</feature>
<comment type="catalytic activity">
    <reaction evidence="1">
        <text>Hydrolysis of terminal non-reducing beta-D-galactose residues in beta-D-galactosides.</text>
        <dbReference type="EC" id="3.2.1.23"/>
    </reaction>
</comment>
<protein>
    <recommendedName>
        <fullName evidence="3">beta-galactosidase</fullName>
        <ecNumber evidence="3">3.2.1.23</ecNumber>
    </recommendedName>
</protein>
<evidence type="ECO:0000313" key="11">
    <source>
        <dbReference type="Proteomes" id="UP000051820"/>
    </source>
</evidence>
<dbReference type="PANTHER" id="PTHR46323">
    <property type="entry name" value="BETA-GALACTOSIDASE"/>
    <property type="match status" value="1"/>
</dbReference>
<evidence type="ECO:0000259" key="7">
    <source>
        <dbReference type="Pfam" id="PF00703"/>
    </source>
</evidence>
<dbReference type="Gene3D" id="2.60.120.260">
    <property type="entry name" value="Galactose-binding domain-like"/>
    <property type="match status" value="1"/>
</dbReference>
<dbReference type="GO" id="GO:0005990">
    <property type="term" value="P:lactose catabolic process"/>
    <property type="evidence" value="ECO:0007669"/>
    <property type="project" value="TreeGrafter"/>
</dbReference>
<evidence type="ECO:0000259" key="9">
    <source>
        <dbReference type="Pfam" id="PF02837"/>
    </source>
</evidence>
<feature type="domain" description="Glycosyl hydrolases family 2 sugar binding" evidence="9">
    <location>
        <begin position="43"/>
        <end position="227"/>
    </location>
</feature>
<organism evidence="10 11">
    <name type="scientific">Paucilactobacillus suebicus DSM 5007 = KCTC 3549</name>
    <dbReference type="NCBI Taxonomy" id="1423807"/>
    <lineage>
        <taxon>Bacteria</taxon>
        <taxon>Bacillati</taxon>
        <taxon>Bacillota</taxon>
        <taxon>Bacilli</taxon>
        <taxon>Lactobacillales</taxon>
        <taxon>Lactobacillaceae</taxon>
        <taxon>Paucilactobacillus</taxon>
    </lineage>
</organism>
<dbReference type="EMBL" id="AZGF01000027">
    <property type="protein sequence ID" value="KRM10570.1"/>
    <property type="molecule type" value="Genomic_DNA"/>
</dbReference>